<dbReference type="Proteomes" id="UP000254082">
    <property type="component" value="Unassembled WGS sequence"/>
</dbReference>
<keyword evidence="2" id="KW-1185">Reference proteome</keyword>
<dbReference type="AlphaFoldDB" id="A0A380JGW6"/>
<proteinExistence type="predicted"/>
<protein>
    <submittedName>
        <fullName evidence="1">Uncharacterized protein</fullName>
    </submittedName>
</protein>
<evidence type="ECO:0000313" key="2">
    <source>
        <dbReference type="Proteomes" id="UP000254082"/>
    </source>
</evidence>
<reference evidence="1 2" key="1">
    <citation type="submission" date="2018-06" db="EMBL/GenBank/DDBJ databases">
        <authorList>
            <consortium name="Pathogen Informatics"/>
            <person name="Doyle S."/>
        </authorList>
    </citation>
    <scope>NUCLEOTIDE SEQUENCE [LARGE SCALE GENOMIC DNA]</scope>
    <source>
        <strain evidence="2">NCTC 11391</strain>
    </source>
</reference>
<organism evidence="1 2">
    <name type="scientific">Streptococcus downei MFe28</name>
    <dbReference type="NCBI Taxonomy" id="764290"/>
    <lineage>
        <taxon>Bacteria</taxon>
        <taxon>Bacillati</taxon>
        <taxon>Bacillota</taxon>
        <taxon>Bacilli</taxon>
        <taxon>Lactobacillales</taxon>
        <taxon>Streptococcaceae</taxon>
        <taxon>Streptococcus</taxon>
    </lineage>
</organism>
<dbReference type="EMBL" id="UHFA01000002">
    <property type="protein sequence ID" value="SUN37224.1"/>
    <property type="molecule type" value="Genomic_DNA"/>
</dbReference>
<evidence type="ECO:0000313" key="1">
    <source>
        <dbReference type="EMBL" id="SUN37224.1"/>
    </source>
</evidence>
<dbReference type="RefSeq" id="WP_002996732.1">
    <property type="nucleotide sequence ID" value="NZ_UHFA01000002.1"/>
</dbReference>
<accession>A0A380JGW6</accession>
<sequence length="365" mass="42372">MNIIVTEINFLEIEPEDCLDFDFILSDQSNISVKLTTAHRFLENKKSFSKNFKEKFGTVRYDEFCRKLILAEIIKFSHDDNIIHRELAATAVNNVEVKNLADKIYSSYQYDLQIKAVSLSTAIWLIKDSCVQSTLSYTILDNSYSSAASSDMYYTLANGSHKSSVIRKDEIKRLKDYYELVYPLINKRIGNKEIEMTHIGPNFASLENSKIDRSGFSSYTRALVFLQEARNSGLLASKIDKYLQILQCLYAFSDGTRRIGRKLRNISANLLTDDSKEKKIITDNIAIAYKIRSRHTHGNKLNFSQREIEDISKKLDEYVRGILLKLLPNKELNYSDEETQIFVRDRMLEFNEGNFTNYFKRILKR</sequence>
<gene>
    <name evidence="1" type="ORF">NCTC11391_01988</name>
</gene>
<name>A0A380JGW6_STRDO</name>
<dbReference type="OrthoDB" id="2237147at2"/>